<dbReference type="EMBL" id="CP101527">
    <property type="protein sequence ID" value="UZW74389.1"/>
    <property type="molecule type" value="Genomic_DNA"/>
</dbReference>
<name>A0A9E8KP52_9ALTE</name>
<proteinExistence type="inferred from homology"/>
<comment type="similarity">
    <text evidence="1">Belongs to the bacterial solute-binding protein 3 family.</text>
</comment>
<feature type="domain" description="Solute-binding protein family 3/N-terminal" evidence="3">
    <location>
        <begin position="43"/>
        <end position="252"/>
    </location>
</feature>
<dbReference type="Gene3D" id="3.40.190.10">
    <property type="entry name" value="Periplasmic binding protein-like II"/>
    <property type="match status" value="2"/>
</dbReference>
<reference evidence="4" key="1">
    <citation type="submission" date="2022-07" db="EMBL/GenBank/DDBJ databases">
        <title>Alkalimarinus sp. nov., isolated from gut of a Alitta virens.</title>
        <authorList>
            <person name="Yang A.I."/>
            <person name="Shin N.-R."/>
        </authorList>
    </citation>
    <scope>NUCLEOTIDE SEQUENCE</scope>
    <source>
        <strain evidence="4">FA028</strain>
    </source>
</reference>
<dbReference type="Pfam" id="PF00497">
    <property type="entry name" value="SBP_bac_3"/>
    <property type="match status" value="1"/>
</dbReference>
<dbReference type="KEGG" id="asem:NNL22_15395"/>
<sequence>MIFAPLKQTGRHRIVVHIGIIFSLLIAFSDLHAETLKVATGEWVPYVSESYQHHGAIGHVIETIYQAEGIDVEFGYFPWARGYQMAKDGIWEAIMPYYCSPEREMHFYCSEPIVSGQLVYFHRTDYPFEWRTIDDLKGLNVGGTLGYYYGEAFEKAEREKQFKVQRIASDETNFMVLMKGRIQVFPQDKEVGYAMIRRLFSEEEQKFITHHPAPIHTKSLHLLFARNNEKSKRYLDMFNQGLKRLQDSGELKGYLDAMSSGVYVEGGAYGE</sequence>
<evidence type="ECO:0000313" key="5">
    <source>
        <dbReference type="Proteomes" id="UP001164472"/>
    </source>
</evidence>
<evidence type="ECO:0000256" key="1">
    <source>
        <dbReference type="ARBA" id="ARBA00010333"/>
    </source>
</evidence>
<dbReference type="SUPFAM" id="SSF53850">
    <property type="entry name" value="Periplasmic binding protein-like II"/>
    <property type="match status" value="1"/>
</dbReference>
<gene>
    <name evidence="4" type="ORF">NNL22_15395</name>
</gene>
<dbReference type="AlphaFoldDB" id="A0A9E8KP52"/>
<keyword evidence="2" id="KW-0732">Signal</keyword>
<dbReference type="Proteomes" id="UP001164472">
    <property type="component" value="Chromosome"/>
</dbReference>
<protein>
    <submittedName>
        <fullName evidence="4">Transporter substrate-binding domain-containing protein</fullName>
    </submittedName>
</protein>
<accession>A0A9E8KP52</accession>
<dbReference type="RefSeq" id="WP_251812922.1">
    <property type="nucleotide sequence ID" value="NZ_CP101527.1"/>
</dbReference>
<evidence type="ECO:0000259" key="3">
    <source>
        <dbReference type="Pfam" id="PF00497"/>
    </source>
</evidence>
<evidence type="ECO:0000313" key="4">
    <source>
        <dbReference type="EMBL" id="UZW74389.1"/>
    </source>
</evidence>
<keyword evidence="5" id="KW-1185">Reference proteome</keyword>
<organism evidence="4 5">
    <name type="scientific">Alkalimarinus sediminis</name>
    <dbReference type="NCBI Taxonomy" id="1632866"/>
    <lineage>
        <taxon>Bacteria</taxon>
        <taxon>Pseudomonadati</taxon>
        <taxon>Pseudomonadota</taxon>
        <taxon>Gammaproteobacteria</taxon>
        <taxon>Alteromonadales</taxon>
        <taxon>Alteromonadaceae</taxon>
        <taxon>Alkalimarinus</taxon>
    </lineage>
</organism>
<dbReference type="PANTHER" id="PTHR35936:SF25">
    <property type="entry name" value="ABC TRANSPORTER SUBSTRATE-BINDING PROTEIN"/>
    <property type="match status" value="1"/>
</dbReference>
<dbReference type="InterPro" id="IPR001638">
    <property type="entry name" value="Solute-binding_3/MltF_N"/>
</dbReference>
<dbReference type="PANTHER" id="PTHR35936">
    <property type="entry name" value="MEMBRANE-BOUND LYTIC MUREIN TRANSGLYCOSYLASE F"/>
    <property type="match status" value="1"/>
</dbReference>
<evidence type="ECO:0000256" key="2">
    <source>
        <dbReference type="ARBA" id="ARBA00022729"/>
    </source>
</evidence>